<feature type="chain" id="PRO_5039623559" description="Lipoprotein" evidence="1">
    <location>
        <begin position="18"/>
        <end position="240"/>
    </location>
</feature>
<feature type="signal peptide" evidence="1">
    <location>
        <begin position="1"/>
        <end position="17"/>
    </location>
</feature>
<dbReference type="AlphaFoldDB" id="A0A9D9ELW7"/>
<sequence length="240" mass="26752">MKKFLLILGVCAGLIMASCSDGGSSGGGDKPVTANIPSTDKTVLEGRAPGTSAVSVSARSAVSARSSAPAAGTPEALGTKIEIKEGEYTLLERLYSTTWYRSEKEYDDGRLEEIEEEFLYFDENSRMCKREYENGRPDDTEYAKLTCLESFRTNEREDNKNANACIVLNEEMGDDDRDFEGYYLPDEDILYVIDGDDGDIKHKLAELISRVEGKDDFKGYDHDNDDIDRYILSTVSEPLR</sequence>
<evidence type="ECO:0008006" key="4">
    <source>
        <dbReference type="Google" id="ProtNLM"/>
    </source>
</evidence>
<dbReference type="Proteomes" id="UP000823616">
    <property type="component" value="Unassembled WGS sequence"/>
</dbReference>
<dbReference type="EMBL" id="JADIMS010000037">
    <property type="protein sequence ID" value="MBO8449884.1"/>
    <property type="molecule type" value="Genomic_DNA"/>
</dbReference>
<keyword evidence="1" id="KW-0732">Signal</keyword>
<name>A0A9D9ELW7_9SPIR</name>
<reference evidence="2" key="2">
    <citation type="journal article" date="2021" name="PeerJ">
        <title>Extensive microbial diversity within the chicken gut microbiome revealed by metagenomics and culture.</title>
        <authorList>
            <person name="Gilroy R."/>
            <person name="Ravi A."/>
            <person name="Getino M."/>
            <person name="Pursley I."/>
            <person name="Horton D.L."/>
            <person name="Alikhan N.F."/>
            <person name="Baker D."/>
            <person name="Gharbi K."/>
            <person name="Hall N."/>
            <person name="Watson M."/>
            <person name="Adriaenssens E.M."/>
            <person name="Foster-Nyarko E."/>
            <person name="Jarju S."/>
            <person name="Secka A."/>
            <person name="Antonio M."/>
            <person name="Oren A."/>
            <person name="Chaudhuri R.R."/>
            <person name="La Ragione R."/>
            <person name="Hildebrand F."/>
            <person name="Pallen M.J."/>
        </authorList>
    </citation>
    <scope>NUCLEOTIDE SEQUENCE</scope>
    <source>
        <strain evidence="2">B3-4054</strain>
    </source>
</reference>
<comment type="caution">
    <text evidence="2">The sequence shown here is derived from an EMBL/GenBank/DDBJ whole genome shotgun (WGS) entry which is preliminary data.</text>
</comment>
<gene>
    <name evidence="2" type="ORF">IAA96_02135</name>
</gene>
<proteinExistence type="predicted"/>
<reference evidence="2" key="1">
    <citation type="submission" date="2020-10" db="EMBL/GenBank/DDBJ databases">
        <authorList>
            <person name="Gilroy R."/>
        </authorList>
    </citation>
    <scope>NUCLEOTIDE SEQUENCE</scope>
    <source>
        <strain evidence="2">B3-4054</strain>
    </source>
</reference>
<protein>
    <recommendedName>
        <fullName evidence="4">Lipoprotein</fullName>
    </recommendedName>
</protein>
<evidence type="ECO:0000313" key="3">
    <source>
        <dbReference type="Proteomes" id="UP000823616"/>
    </source>
</evidence>
<dbReference type="PROSITE" id="PS51257">
    <property type="entry name" value="PROKAR_LIPOPROTEIN"/>
    <property type="match status" value="1"/>
</dbReference>
<evidence type="ECO:0000313" key="2">
    <source>
        <dbReference type="EMBL" id="MBO8449884.1"/>
    </source>
</evidence>
<organism evidence="2 3">
    <name type="scientific">Candidatus Avitreponema avistercoris</name>
    <dbReference type="NCBI Taxonomy" id="2840705"/>
    <lineage>
        <taxon>Bacteria</taxon>
        <taxon>Pseudomonadati</taxon>
        <taxon>Spirochaetota</taxon>
        <taxon>Spirochaetia</taxon>
        <taxon>Spirochaetales</taxon>
        <taxon>Candidatus Avitreponema</taxon>
    </lineage>
</organism>
<evidence type="ECO:0000256" key="1">
    <source>
        <dbReference type="SAM" id="SignalP"/>
    </source>
</evidence>
<accession>A0A9D9ELW7</accession>